<organism evidence="1">
    <name type="scientific">uncultured Caudovirales phage</name>
    <dbReference type="NCBI Taxonomy" id="2100421"/>
    <lineage>
        <taxon>Viruses</taxon>
        <taxon>Duplodnaviria</taxon>
        <taxon>Heunggongvirae</taxon>
        <taxon>Uroviricota</taxon>
        <taxon>Caudoviricetes</taxon>
        <taxon>Peduoviridae</taxon>
        <taxon>Maltschvirus</taxon>
        <taxon>Maltschvirus maltsch</taxon>
    </lineage>
</organism>
<accession>A0A6J7WVF6</accession>
<sequence>MFTLTNPMKVMNERYVVTSLPCPACKETQTVSISSSQLFAYHQGGYAQDVLKDYDAGVRERFISGMCNDCFCTMNNYAGWDFDDE</sequence>
<gene>
    <name evidence="1" type="ORF">UFOVP359_35</name>
</gene>
<evidence type="ECO:0000313" key="1">
    <source>
        <dbReference type="EMBL" id="CAB5221720.1"/>
    </source>
</evidence>
<name>A0A6J7WVF6_9CAUD</name>
<dbReference type="EMBL" id="LR798295">
    <property type="protein sequence ID" value="CAB5221720.1"/>
    <property type="molecule type" value="Genomic_DNA"/>
</dbReference>
<proteinExistence type="predicted"/>
<reference evidence="1" key="1">
    <citation type="submission" date="2020-05" db="EMBL/GenBank/DDBJ databases">
        <authorList>
            <person name="Chiriac C."/>
            <person name="Salcher M."/>
            <person name="Ghai R."/>
            <person name="Kavagutti S V."/>
        </authorList>
    </citation>
    <scope>NUCLEOTIDE SEQUENCE</scope>
</reference>
<protein>
    <submittedName>
        <fullName evidence="1">Uncharacterized protein</fullName>
    </submittedName>
</protein>